<dbReference type="AlphaFoldDB" id="A0AAN8IQU0"/>
<reference evidence="2 3" key="1">
    <citation type="submission" date="2019-10" db="EMBL/GenBank/DDBJ databases">
        <title>Assembly and Annotation for the nematode Trichostrongylus colubriformis.</title>
        <authorList>
            <person name="Martin J."/>
        </authorList>
    </citation>
    <scope>NUCLEOTIDE SEQUENCE [LARGE SCALE GENOMIC DNA]</scope>
    <source>
        <strain evidence="2">G859</strain>
        <tissue evidence="2">Whole worm</tissue>
    </source>
</reference>
<evidence type="ECO:0000256" key="1">
    <source>
        <dbReference type="SAM" id="MobiDB-lite"/>
    </source>
</evidence>
<organism evidence="2 3">
    <name type="scientific">Trichostrongylus colubriformis</name>
    <name type="common">Black scour worm</name>
    <dbReference type="NCBI Taxonomy" id="6319"/>
    <lineage>
        <taxon>Eukaryota</taxon>
        <taxon>Metazoa</taxon>
        <taxon>Ecdysozoa</taxon>
        <taxon>Nematoda</taxon>
        <taxon>Chromadorea</taxon>
        <taxon>Rhabditida</taxon>
        <taxon>Rhabditina</taxon>
        <taxon>Rhabditomorpha</taxon>
        <taxon>Strongyloidea</taxon>
        <taxon>Trichostrongylidae</taxon>
        <taxon>Trichostrongylus</taxon>
    </lineage>
</organism>
<dbReference type="Proteomes" id="UP001331761">
    <property type="component" value="Unassembled WGS sequence"/>
</dbReference>
<dbReference type="EMBL" id="WIXE01007861">
    <property type="protein sequence ID" value="KAK5979908.1"/>
    <property type="molecule type" value="Genomic_DNA"/>
</dbReference>
<keyword evidence="3" id="KW-1185">Reference proteome</keyword>
<feature type="region of interest" description="Disordered" evidence="1">
    <location>
        <begin position="1"/>
        <end position="113"/>
    </location>
</feature>
<feature type="compositionally biased region" description="Polar residues" evidence="1">
    <location>
        <begin position="103"/>
        <end position="112"/>
    </location>
</feature>
<feature type="compositionally biased region" description="Low complexity" evidence="1">
    <location>
        <begin position="61"/>
        <end position="84"/>
    </location>
</feature>
<gene>
    <name evidence="2" type="ORF">GCK32_000009</name>
</gene>
<proteinExistence type="predicted"/>
<feature type="compositionally biased region" description="Low complexity" evidence="1">
    <location>
        <begin position="14"/>
        <end position="31"/>
    </location>
</feature>
<sequence length="263" mass="29239">MTASLQQLAVTPIASPSPAAKASKATAGPPAKARRSASGRRQPPSHKDRADRKRRSRQTKASNAPAPSSRPTASSRGQTTSSRSGRGRVSKRLLRDAPYEQPPQINTAQLPRSTPEGFTHYLIDYHPWARYVNPRPISMLRERTPRVISELDTDSYRQLPDSGYMSLSFNRSLFPQVTLRENHPSAEITFVELPHLEYTIMFREKSKRVIDDFLSCTYQDVEVADMDPTPPRNNPSTIKPPVIDGCHPVLYQVVAAGRGIGVV</sequence>
<protein>
    <submittedName>
        <fullName evidence="2">Uncharacterized protein</fullName>
    </submittedName>
</protein>
<evidence type="ECO:0000313" key="2">
    <source>
        <dbReference type="EMBL" id="KAK5979908.1"/>
    </source>
</evidence>
<name>A0AAN8IQU0_TRICO</name>
<comment type="caution">
    <text evidence="2">The sequence shown here is derived from an EMBL/GenBank/DDBJ whole genome shotgun (WGS) entry which is preliminary data.</text>
</comment>
<evidence type="ECO:0000313" key="3">
    <source>
        <dbReference type="Proteomes" id="UP001331761"/>
    </source>
</evidence>
<accession>A0AAN8IQU0</accession>